<dbReference type="PANTHER" id="PTHR23259">
    <property type="entry name" value="RIDDLE"/>
    <property type="match status" value="1"/>
</dbReference>
<feature type="transmembrane region" description="Helical" evidence="4">
    <location>
        <begin position="6"/>
        <end position="25"/>
    </location>
</feature>
<keyword evidence="4" id="KW-1133">Transmembrane helix</keyword>
<dbReference type="AlphaFoldDB" id="A0A368H475"/>
<name>A0A368H475_ANCCA</name>
<keyword evidence="2" id="KW-0722">Serine protease inhibitor</keyword>
<dbReference type="InterPro" id="IPR051368">
    <property type="entry name" value="SerProtInhib-TIL_Domain"/>
</dbReference>
<evidence type="ECO:0000256" key="1">
    <source>
        <dbReference type="ARBA" id="ARBA00022690"/>
    </source>
</evidence>
<evidence type="ECO:0000313" key="6">
    <source>
        <dbReference type="EMBL" id="RCN50047.1"/>
    </source>
</evidence>
<dbReference type="PANTHER" id="PTHR23259:SF70">
    <property type="entry name" value="ACCESSORY GLAND PROTEIN ACP62F-RELATED"/>
    <property type="match status" value="1"/>
</dbReference>
<dbReference type="GO" id="GO:0004867">
    <property type="term" value="F:serine-type endopeptidase inhibitor activity"/>
    <property type="evidence" value="ECO:0007669"/>
    <property type="project" value="UniProtKB-KW"/>
</dbReference>
<gene>
    <name evidence="6" type="ORF">ANCCAN_03877</name>
</gene>
<organism evidence="6 7">
    <name type="scientific">Ancylostoma caninum</name>
    <name type="common">Dog hookworm</name>
    <dbReference type="NCBI Taxonomy" id="29170"/>
    <lineage>
        <taxon>Eukaryota</taxon>
        <taxon>Metazoa</taxon>
        <taxon>Ecdysozoa</taxon>
        <taxon>Nematoda</taxon>
        <taxon>Chromadorea</taxon>
        <taxon>Rhabditida</taxon>
        <taxon>Rhabditina</taxon>
        <taxon>Rhabditomorpha</taxon>
        <taxon>Strongyloidea</taxon>
        <taxon>Ancylostomatidae</taxon>
        <taxon>Ancylostomatinae</taxon>
        <taxon>Ancylostoma</taxon>
    </lineage>
</organism>
<evidence type="ECO:0000259" key="5">
    <source>
        <dbReference type="Pfam" id="PF01826"/>
    </source>
</evidence>
<keyword evidence="3" id="KW-1015">Disulfide bond</keyword>
<keyword evidence="4" id="KW-0472">Membrane</keyword>
<feature type="domain" description="TIL" evidence="5">
    <location>
        <begin position="136"/>
        <end position="183"/>
    </location>
</feature>
<keyword evidence="1" id="KW-0646">Protease inhibitor</keyword>
<protein>
    <submittedName>
        <fullName evidence="6">Trypsin Inhibitor like cysteine rich domain protein</fullName>
    </submittedName>
</protein>
<reference evidence="6 7" key="1">
    <citation type="submission" date="2014-10" db="EMBL/GenBank/DDBJ databases">
        <title>Draft genome of the hookworm Ancylostoma caninum.</title>
        <authorList>
            <person name="Mitreva M."/>
        </authorList>
    </citation>
    <scope>NUCLEOTIDE SEQUENCE [LARGE SCALE GENOMIC DNA]</scope>
    <source>
        <strain evidence="6 7">Baltimore</strain>
    </source>
</reference>
<evidence type="ECO:0000313" key="7">
    <source>
        <dbReference type="Proteomes" id="UP000252519"/>
    </source>
</evidence>
<dbReference type="Gene3D" id="2.10.25.10">
    <property type="entry name" value="Laminin"/>
    <property type="match status" value="2"/>
</dbReference>
<evidence type="ECO:0000256" key="4">
    <source>
        <dbReference type="SAM" id="Phobius"/>
    </source>
</evidence>
<dbReference type="Pfam" id="PF01826">
    <property type="entry name" value="TIL"/>
    <property type="match status" value="2"/>
</dbReference>
<proteinExistence type="predicted"/>
<dbReference type="InterPro" id="IPR002919">
    <property type="entry name" value="TIL_dom"/>
</dbReference>
<feature type="domain" description="TIL" evidence="5">
    <location>
        <begin position="61"/>
        <end position="116"/>
    </location>
</feature>
<evidence type="ECO:0000256" key="2">
    <source>
        <dbReference type="ARBA" id="ARBA00022900"/>
    </source>
</evidence>
<accession>A0A368H475</accession>
<comment type="caution">
    <text evidence="6">The sequence shown here is derived from an EMBL/GenBank/DDBJ whole genome shotgun (WGS) entry which is preliminary data.</text>
</comment>
<dbReference type="CDD" id="cd19941">
    <property type="entry name" value="TIL"/>
    <property type="match status" value="2"/>
</dbReference>
<sequence length="205" mass="22770">MVSSLPSVVLVVVLVCLEIIGARMLRKHKLELPGFLAEATTEMYETSEMPRPPYPAGPDDCKENEEFFECFSKCAAFCFLPKPINCNFTETCFPYCECKQGYAHNSEGKCVPEMECLTVPCNGPNEVRKLRGLADLCRPSCKNEHGPSYCPYPPVLETMFACECKPGYVLNDTYGECIPIEQCRTTDTENKTATAGISQSTKDGE</sequence>
<dbReference type="InterPro" id="IPR036084">
    <property type="entry name" value="Ser_inhib-like_sf"/>
</dbReference>
<dbReference type="OrthoDB" id="5912264at2759"/>
<keyword evidence="4" id="KW-0812">Transmembrane</keyword>
<keyword evidence="7" id="KW-1185">Reference proteome</keyword>
<dbReference type="EMBL" id="JOJR01000027">
    <property type="protein sequence ID" value="RCN50047.1"/>
    <property type="molecule type" value="Genomic_DNA"/>
</dbReference>
<dbReference type="Proteomes" id="UP000252519">
    <property type="component" value="Unassembled WGS sequence"/>
</dbReference>
<evidence type="ECO:0000256" key="3">
    <source>
        <dbReference type="ARBA" id="ARBA00023157"/>
    </source>
</evidence>
<dbReference type="SUPFAM" id="SSF57567">
    <property type="entry name" value="Serine protease inhibitors"/>
    <property type="match status" value="2"/>
</dbReference>